<accession>A0A9P8RR20</accession>
<evidence type="ECO:0000313" key="1">
    <source>
        <dbReference type="EMBL" id="KAH0559966.1"/>
    </source>
</evidence>
<name>A0A9P8RR20_9PEZI</name>
<keyword evidence="2" id="KW-1185">Reference proteome</keyword>
<protein>
    <submittedName>
        <fullName evidence="1">Uncharacterized protein</fullName>
    </submittedName>
</protein>
<dbReference type="Proteomes" id="UP000750711">
    <property type="component" value="Unassembled WGS sequence"/>
</dbReference>
<reference evidence="1" key="1">
    <citation type="submission" date="2021-03" db="EMBL/GenBank/DDBJ databases">
        <title>Comparative genomics and phylogenomic investigation of the class Geoglossomycetes provide insights into ecological specialization and systematics.</title>
        <authorList>
            <person name="Melie T."/>
            <person name="Pirro S."/>
            <person name="Miller A.N."/>
            <person name="Quandt A."/>
        </authorList>
    </citation>
    <scope>NUCLEOTIDE SEQUENCE</scope>
    <source>
        <strain evidence="1">CAQ_001_2017</strain>
    </source>
</reference>
<comment type="caution">
    <text evidence="1">The sequence shown here is derived from an EMBL/GenBank/DDBJ whole genome shotgun (WGS) entry which is preliminary data.</text>
</comment>
<proteinExistence type="predicted"/>
<dbReference type="AlphaFoldDB" id="A0A9P8RR20"/>
<gene>
    <name evidence="1" type="ORF">GP486_003516</name>
</gene>
<dbReference type="EMBL" id="JAGHQM010000478">
    <property type="protein sequence ID" value="KAH0559966.1"/>
    <property type="molecule type" value="Genomic_DNA"/>
</dbReference>
<evidence type="ECO:0000313" key="2">
    <source>
        <dbReference type="Proteomes" id="UP000750711"/>
    </source>
</evidence>
<sequence length="252" mass="28767">MAYYDWSSRRADNEMAREMVPIPREDLVTMITTMNYNRDTDRGRLVNALERVVVPWIPVGSHRNGEIYRIAPGAFGLRADDNDPKTDRELVPDNVLGVNTNVQPTVPYRSRKANFSEVSTKSNESDDSEIGGFVFHQIGTLEFWGDEVENFRRFCVVIRFGRSGAANGVYLIYDFYPRDESGERDLRTDSDDWGQLPGDRSGQQFSVAKIADEITELRFGRTFELRDVLDYPVELVRTVKTPQDAIIRATIA</sequence>
<organism evidence="1 2">
    <name type="scientific">Trichoglossum hirsutum</name>
    <dbReference type="NCBI Taxonomy" id="265104"/>
    <lineage>
        <taxon>Eukaryota</taxon>
        <taxon>Fungi</taxon>
        <taxon>Dikarya</taxon>
        <taxon>Ascomycota</taxon>
        <taxon>Pezizomycotina</taxon>
        <taxon>Geoglossomycetes</taxon>
        <taxon>Geoglossales</taxon>
        <taxon>Geoglossaceae</taxon>
        <taxon>Trichoglossum</taxon>
    </lineage>
</organism>